<dbReference type="GeneID" id="73291061"/>
<dbReference type="EMBL" id="CP100355">
    <property type="protein sequence ID" value="UTF52774.1"/>
    <property type="molecule type" value="Genomic_DNA"/>
</dbReference>
<name>A0A9E7N949_9EURY</name>
<keyword evidence="2" id="KW-1185">Reference proteome</keyword>
<sequence>MTNTQLLEDRILKNLEIASVPIQENTEKSLKITMQSKYGYEPEEVKESLSRLETQGLVENDSGVWRVKDVR</sequence>
<gene>
    <name evidence="1" type="ORF">NGM29_13405</name>
</gene>
<protein>
    <submittedName>
        <fullName evidence="1">Uncharacterized protein</fullName>
    </submittedName>
</protein>
<organism evidence="1 2">
    <name type="scientific">Natronosalvus rutilus</name>
    <dbReference type="NCBI Taxonomy" id="2953753"/>
    <lineage>
        <taxon>Archaea</taxon>
        <taxon>Methanobacteriati</taxon>
        <taxon>Methanobacteriota</taxon>
        <taxon>Stenosarchaea group</taxon>
        <taxon>Halobacteria</taxon>
        <taxon>Halobacteriales</taxon>
        <taxon>Natrialbaceae</taxon>
        <taxon>Natronosalvus</taxon>
    </lineage>
</organism>
<evidence type="ECO:0000313" key="2">
    <source>
        <dbReference type="Proteomes" id="UP001056855"/>
    </source>
</evidence>
<accession>A0A9E7N949</accession>
<dbReference type="RefSeq" id="WP_254156824.1">
    <property type="nucleotide sequence ID" value="NZ_CP100355.1"/>
</dbReference>
<evidence type="ECO:0000313" key="1">
    <source>
        <dbReference type="EMBL" id="UTF52774.1"/>
    </source>
</evidence>
<dbReference type="KEGG" id="sawl:NGM29_13405"/>
<dbReference type="AlphaFoldDB" id="A0A9E7N949"/>
<reference evidence="1" key="1">
    <citation type="submission" date="2022-06" db="EMBL/GenBank/DDBJ databases">
        <title>Diverse halophilic archaea isolated from saline environments.</title>
        <authorList>
            <person name="Cui H.-L."/>
        </authorList>
    </citation>
    <scope>NUCLEOTIDE SEQUENCE</scope>
    <source>
        <strain evidence="1">WLHS1</strain>
    </source>
</reference>
<proteinExistence type="predicted"/>
<dbReference type="Proteomes" id="UP001056855">
    <property type="component" value="Chromosome"/>
</dbReference>